<proteinExistence type="predicted"/>
<sequence>MKTRSLIRPIVAALALLAFACGAQASTFVISEDELNPDVFPEVADFIRTNLEGPNVPKALTDAEKRIVMRSLDTLERLIAEDPVRNRARIRTAQARVNATLAPAVAGTDDGKSDVVCRRVKRTGSSIPTTQCRPRDALARDKRNADQFLDDLGRARALQLDPTRGM</sequence>
<evidence type="ECO:0000313" key="3">
    <source>
        <dbReference type="Proteomes" id="UP000294599"/>
    </source>
</evidence>
<name>A0A4S3KZS2_9GAMM</name>
<dbReference type="Proteomes" id="UP000294599">
    <property type="component" value="Unassembled WGS sequence"/>
</dbReference>
<keyword evidence="1" id="KW-0732">Signal</keyword>
<dbReference type="OrthoDB" id="7193459at2"/>
<dbReference type="PROSITE" id="PS51257">
    <property type="entry name" value="PROKAR_LIPOPROTEIN"/>
    <property type="match status" value="1"/>
</dbReference>
<comment type="caution">
    <text evidence="2">The sequence shown here is derived from an EMBL/GenBank/DDBJ whole genome shotgun (WGS) entry which is preliminary data.</text>
</comment>
<accession>A0A4S3KZS2</accession>
<evidence type="ECO:0000313" key="2">
    <source>
        <dbReference type="EMBL" id="TCT01151.1"/>
    </source>
</evidence>
<gene>
    <name evidence="2" type="ORF">EDC25_1015</name>
</gene>
<dbReference type="EMBL" id="SMAF01000001">
    <property type="protein sequence ID" value="TCT01151.1"/>
    <property type="molecule type" value="Genomic_DNA"/>
</dbReference>
<reference evidence="2 3" key="1">
    <citation type="submission" date="2019-03" db="EMBL/GenBank/DDBJ databases">
        <title>Genomic Encyclopedia of Type Strains, Phase IV (KMG-IV): sequencing the most valuable type-strain genomes for metagenomic binning, comparative biology and taxonomic classification.</title>
        <authorList>
            <person name="Goeker M."/>
        </authorList>
    </citation>
    <scope>NUCLEOTIDE SEQUENCE [LARGE SCALE GENOMIC DNA]</scope>
    <source>
        <strain evidence="2 3">DSM 21944</strain>
    </source>
</reference>
<dbReference type="AlphaFoldDB" id="A0A4S3KZS2"/>
<protein>
    <submittedName>
        <fullName evidence="2">Uncharacterized protein</fullName>
    </submittedName>
</protein>
<feature type="signal peptide" evidence="1">
    <location>
        <begin position="1"/>
        <end position="25"/>
    </location>
</feature>
<keyword evidence="3" id="KW-1185">Reference proteome</keyword>
<dbReference type="RefSeq" id="WP_123521918.1">
    <property type="nucleotide sequence ID" value="NZ_JBHLWF010000005.1"/>
</dbReference>
<organism evidence="2 3">
    <name type="scientific">Pseudofulvimonas gallinarii</name>
    <dbReference type="NCBI Taxonomy" id="634155"/>
    <lineage>
        <taxon>Bacteria</taxon>
        <taxon>Pseudomonadati</taxon>
        <taxon>Pseudomonadota</taxon>
        <taxon>Gammaproteobacteria</taxon>
        <taxon>Lysobacterales</taxon>
        <taxon>Rhodanobacteraceae</taxon>
        <taxon>Pseudofulvimonas</taxon>
    </lineage>
</organism>
<feature type="chain" id="PRO_5030100338" evidence="1">
    <location>
        <begin position="26"/>
        <end position="166"/>
    </location>
</feature>
<evidence type="ECO:0000256" key="1">
    <source>
        <dbReference type="SAM" id="SignalP"/>
    </source>
</evidence>